<protein>
    <submittedName>
        <fullName evidence="1">Uncharacterized protein</fullName>
    </submittedName>
</protein>
<reference evidence="1 2" key="1">
    <citation type="submission" date="2017-08" db="EMBL/GenBank/DDBJ databases">
        <title>WGS of Clinical strains of the CDC Group NO-1 linked to zoonotic infections in humans.</title>
        <authorList>
            <person name="Bernier A.-M."/>
            <person name="Bernard K."/>
        </authorList>
    </citation>
    <scope>NUCLEOTIDE SEQUENCE [LARGE SCALE GENOMIC DNA]</scope>
    <source>
        <strain evidence="1 2">NML79-0751</strain>
    </source>
</reference>
<gene>
    <name evidence="1" type="ORF">CK623_11565</name>
</gene>
<name>A0A2A2ANJ0_9BURK</name>
<evidence type="ECO:0000313" key="2">
    <source>
        <dbReference type="Proteomes" id="UP000218644"/>
    </source>
</evidence>
<dbReference type="Proteomes" id="UP000218644">
    <property type="component" value="Unassembled WGS sequence"/>
</dbReference>
<evidence type="ECO:0000313" key="1">
    <source>
        <dbReference type="EMBL" id="PAT39189.1"/>
    </source>
</evidence>
<dbReference type="AlphaFoldDB" id="A0A2A2ANJ0"/>
<comment type="caution">
    <text evidence="1">The sequence shown here is derived from an EMBL/GenBank/DDBJ whole genome shotgun (WGS) entry which is preliminary data.</text>
</comment>
<organism evidence="1 2">
    <name type="scientific">Vandammella animalimorsus</name>
    <dbReference type="NCBI Taxonomy" id="2029117"/>
    <lineage>
        <taxon>Bacteria</taxon>
        <taxon>Pseudomonadati</taxon>
        <taxon>Pseudomonadota</taxon>
        <taxon>Betaproteobacteria</taxon>
        <taxon>Burkholderiales</taxon>
        <taxon>Comamonadaceae</taxon>
        <taxon>Vandammella</taxon>
    </lineage>
</organism>
<sequence length="73" mass="7876">MGVTTIVQCKGRSYVTNSVGGQRARSTISACMAAARLGKKLLHKDFAGVQRIFDLDLPEHATRWEILSKGGAT</sequence>
<proteinExistence type="predicted"/>
<dbReference type="EMBL" id="NSJD01000022">
    <property type="protein sequence ID" value="PAT39189.1"/>
    <property type="molecule type" value="Genomic_DNA"/>
</dbReference>
<dbReference type="RefSeq" id="WP_095557587.1">
    <property type="nucleotide sequence ID" value="NZ_NSJD01000022.1"/>
</dbReference>
<accession>A0A2A2ANJ0</accession>